<reference evidence="1" key="3">
    <citation type="submission" date="2025-09" db="UniProtKB">
        <authorList>
            <consortium name="Ensembl"/>
        </authorList>
    </citation>
    <scope>IDENTIFICATION</scope>
</reference>
<sequence length="106" mass="11573">MLGHRPHIWMAAMRPSPKGCARECVFPMVSTAHTNSVASHKLTATLRTCLVFPGAMLGFNSYVLPHHCPTHVLEDGRACGNAPVLRTSNVESVRKAELCVQVSKHL</sequence>
<dbReference type="Ensembl" id="ENSPANT00000062466.1">
    <property type="protein sequence ID" value="ENSPANP00000049633.1"/>
    <property type="gene ID" value="ENSPANG00000038368.1"/>
</dbReference>
<proteinExistence type="predicted"/>
<organism evidence="1 2">
    <name type="scientific">Papio anubis</name>
    <name type="common">Olive baboon</name>
    <dbReference type="NCBI Taxonomy" id="9555"/>
    <lineage>
        <taxon>Eukaryota</taxon>
        <taxon>Metazoa</taxon>
        <taxon>Chordata</taxon>
        <taxon>Craniata</taxon>
        <taxon>Vertebrata</taxon>
        <taxon>Euteleostomi</taxon>
        <taxon>Mammalia</taxon>
        <taxon>Eutheria</taxon>
        <taxon>Euarchontoglires</taxon>
        <taxon>Primates</taxon>
        <taxon>Haplorrhini</taxon>
        <taxon>Catarrhini</taxon>
        <taxon>Cercopithecidae</taxon>
        <taxon>Cercopithecinae</taxon>
        <taxon>Papio</taxon>
    </lineage>
</organism>
<dbReference type="Proteomes" id="UP000028761">
    <property type="component" value="Chromosome 8"/>
</dbReference>
<protein>
    <submittedName>
        <fullName evidence="1">Uncharacterized protein</fullName>
    </submittedName>
</protein>
<reference evidence="1 2" key="1">
    <citation type="submission" date="2012-03" db="EMBL/GenBank/DDBJ databases">
        <title>Whole Genome Assembly of Papio anubis.</title>
        <authorList>
            <person name="Liu Y.L."/>
            <person name="Abraham K.A."/>
            <person name="Akbar H.A."/>
            <person name="Ali S.A."/>
            <person name="Anosike U.A."/>
            <person name="Aqrawi P.A."/>
            <person name="Arias F.A."/>
            <person name="Attaway T.A."/>
            <person name="Awwad R.A."/>
            <person name="Babu C.B."/>
            <person name="Bandaranaike D.B."/>
            <person name="Battles P.B."/>
            <person name="Bell A.B."/>
            <person name="Beltran B.B."/>
            <person name="Berhane-Mersha D.B."/>
            <person name="Bess C.B."/>
            <person name="Bickham C.B."/>
            <person name="Bolden T.B."/>
            <person name="Carter K.C."/>
            <person name="Chau D.C."/>
            <person name="Chavez A.C."/>
            <person name="Clerc-Blankenburg K.C."/>
            <person name="Coyle M.C."/>
            <person name="Dao M.D."/>
            <person name="Davila M.L.D."/>
            <person name="Davy-Carroll L.D."/>
            <person name="Denson S.D."/>
            <person name="Dinh H.D."/>
            <person name="Fernandez S.F."/>
            <person name="Fernando P.F."/>
            <person name="Forbes L.F."/>
            <person name="Francis C.F."/>
            <person name="Francisco L.F."/>
            <person name="Fu Q.F."/>
            <person name="Garcia-Iii R.G."/>
            <person name="Garrett T.G."/>
            <person name="Gross S.G."/>
            <person name="Gubbala S.G."/>
            <person name="Hirani K.H."/>
            <person name="Hogues M.H."/>
            <person name="Hollins B.H."/>
            <person name="Jackson L.J."/>
            <person name="Javaid M.J."/>
            <person name="Jhangiani S.J."/>
            <person name="Johnson A.J."/>
            <person name="Johnson B.J."/>
            <person name="Jones J.J."/>
            <person name="Joshi V.J."/>
            <person name="Kalu J.K."/>
            <person name="Khan N.K."/>
            <person name="Korchina V.K."/>
            <person name="Kovar C.K."/>
            <person name="Lago L.L."/>
            <person name="Lara F.L."/>
            <person name="Le T.-K.L."/>
            <person name="Lee S.L."/>
            <person name="Legall-Iii F.L."/>
            <person name="Lemon S.L."/>
            <person name="Liu J.L."/>
            <person name="Liu Y.-S.L."/>
            <person name="Liyanage D.L."/>
            <person name="Lopez J.L."/>
            <person name="Lorensuhewa L.L."/>
            <person name="Mata R.M."/>
            <person name="Mathew T.M."/>
            <person name="Mercado C.M."/>
            <person name="Mercado I.M."/>
            <person name="Morales K.M."/>
            <person name="Morgan M.M."/>
            <person name="Munidasa M.M."/>
            <person name="Ngo D.N."/>
            <person name="Nguyen L.N."/>
            <person name="Nguyen T.N."/>
            <person name="Nguyen N.N."/>
            <person name="Obregon M.O."/>
            <person name="Okwuonu G.O."/>
            <person name="Ongeri F.O."/>
            <person name="Onwere C.O."/>
            <person name="Osifeso I.O."/>
            <person name="Parra A.P."/>
            <person name="Patil S.P."/>
            <person name="Perez A.P."/>
            <person name="Perez Y.P."/>
            <person name="Pham C.P."/>
            <person name="Pu L.-L.P."/>
            <person name="Puazo M.P."/>
            <person name="Quiroz J.Q."/>
            <person name="Rouhana J.R."/>
            <person name="Ruiz M.R."/>
            <person name="Ruiz S.-J.R."/>
            <person name="Saada N.S."/>
            <person name="Santibanez J.S."/>
            <person name="Scheel M.S."/>
            <person name="Schneider B.S."/>
            <person name="Simmons D.S."/>
            <person name="Sisson I.S."/>
            <person name="Tang L.-Y.T."/>
            <person name="Thornton R.T."/>
            <person name="Tisius J.T."/>
            <person name="Toledanes G.T."/>
            <person name="Trejos Z.T."/>
            <person name="Usmani K.U."/>
            <person name="Varghese R.V."/>
            <person name="Vattathil S.V."/>
            <person name="Vee V.V."/>
            <person name="Walker D.W."/>
            <person name="Weissenberger G.W."/>
            <person name="White C.W."/>
            <person name="Williams A.W."/>
            <person name="Woodworth J.W."/>
            <person name="Wright R.W."/>
            <person name="Zhu Y.Z."/>
            <person name="Han Y.H."/>
            <person name="Newsham I.N."/>
            <person name="Nazareth L.N."/>
            <person name="Worley K.W."/>
            <person name="Muzny D.M."/>
            <person name="Rogers J.R."/>
            <person name="Gibbs R.G."/>
        </authorList>
    </citation>
    <scope>NUCLEOTIDE SEQUENCE [LARGE SCALE GENOMIC DNA]</scope>
</reference>
<name>A0A8I5N1C7_PAPAN</name>
<accession>A0A8I5N1C7</accession>
<keyword evidence="2" id="KW-1185">Reference proteome</keyword>
<evidence type="ECO:0000313" key="2">
    <source>
        <dbReference type="Proteomes" id="UP000028761"/>
    </source>
</evidence>
<evidence type="ECO:0000313" key="1">
    <source>
        <dbReference type="Ensembl" id="ENSPANP00000049633.1"/>
    </source>
</evidence>
<dbReference type="AlphaFoldDB" id="A0A8I5N1C7"/>
<reference evidence="1" key="2">
    <citation type="submission" date="2025-08" db="UniProtKB">
        <authorList>
            <consortium name="Ensembl"/>
        </authorList>
    </citation>
    <scope>IDENTIFICATION</scope>
</reference>